<evidence type="ECO:0000256" key="2">
    <source>
        <dbReference type="ARBA" id="ARBA00022448"/>
    </source>
</evidence>
<dbReference type="Pfam" id="PF00528">
    <property type="entry name" value="BPD_transp_1"/>
    <property type="match status" value="1"/>
</dbReference>
<keyword evidence="6 7" id="KW-0472">Membrane</keyword>
<keyword evidence="2 7" id="KW-0813">Transport</keyword>
<evidence type="ECO:0000256" key="3">
    <source>
        <dbReference type="ARBA" id="ARBA00022475"/>
    </source>
</evidence>
<dbReference type="InterPro" id="IPR035906">
    <property type="entry name" value="MetI-like_sf"/>
</dbReference>
<dbReference type="PANTHER" id="PTHR43163">
    <property type="entry name" value="DIPEPTIDE TRANSPORT SYSTEM PERMEASE PROTEIN DPPB-RELATED"/>
    <property type="match status" value="1"/>
</dbReference>
<dbReference type="SUPFAM" id="SSF161098">
    <property type="entry name" value="MetI-like"/>
    <property type="match status" value="1"/>
</dbReference>
<dbReference type="InterPro" id="IPR045621">
    <property type="entry name" value="BPD_transp_1_N"/>
</dbReference>
<evidence type="ECO:0000259" key="8">
    <source>
        <dbReference type="PROSITE" id="PS50928"/>
    </source>
</evidence>
<comment type="subcellular location">
    <subcellularLocation>
        <location evidence="1 7">Cell membrane</location>
        <topology evidence="1 7">Multi-pass membrane protein</topology>
    </subcellularLocation>
</comment>
<feature type="transmembrane region" description="Helical" evidence="7">
    <location>
        <begin position="21"/>
        <end position="42"/>
    </location>
</feature>
<dbReference type="Gene3D" id="1.10.3720.10">
    <property type="entry name" value="MetI-like"/>
    <property type="match status" value="1"/>
</dbReference>
<feature type="transmembrane region" description="Helical" evidence="7">
    <location>
        <begin position="248"/>
        <end position="275"/>
    </location>
</feature>
<comment type="similarity">
    <text evidence="7">Belongs to the binding-protein-dependent transport system permease family.</text>
</comment>
<evidence type="ECO:0000256" key="6">
    <source>
        <dbReference type="ARBA" id="ARBA00023136"/>
    </source>
</evidence>
<proteinExistence type="inferred from homology"/>
<name>A0ABR5H1B4_9HYPH</name>
<feature type="transmembrane region" description="Helical" evidence="7">
    <location>
        <begin position="158"/>
        <end position="181"/>
    </location>
</feature>
<comment type="caution">
    <text evidence="9">The sequence shown here is derived from an EMBL/GenBank/DDBJ whole genome shotgun (WGS) entry which is preliminary data.</text>
</comment>
<protein>
    <submittedName>
        <fullName evidence="9">ABC transporter permease</fullName>
    </submittedName>
</protein>
<feature type="transmembrane region" description="Helical" evidence="7">
    <location>
        <begin position="295"/>
        <end position="316"/>
    </location>
</feature>
<dbReference type="InterPro" id="IPR000515">
    <property type="entry name" value="MetI-like"/>
</dbReference>
<keyword evidence="4 7" id="KW-0812">Transmembrane</keyword>
<evidence type="ECO:0000313" key="9">
    <source>
        <dbReference type="EMBL" id="KMO16792.1"/>
    </source>
</evidence>
<keyword evidence="10" id="KW-1185">Reference proteome</keyword>
<reference evidence="9 10" key="1">
    <citation type="submission" date="2014-11" db="EMBL/GenBank/DDBJ databases">
        <title>Comparative genomics of Methylobacterium species.</title>
        <authorList>
            <person name="Chaudhry V."/>
            <person name="Patil P.B."/>
        </authorList>
    </citation>
    <scope>NUCLEOTIDE SEQUENCE [LARGE SCALE GENOMIC DNA]</scope>
    <source>
        <strain evidence="9 10">SE3.6</strain>
    </source>
</reference>
<sequence>MVLPDFEDAMGRLVAILGQRLVQAVTVAFVVSLLCFALAQLLPGDQALQIAQRRYGDDRVTTAAAEAVRAELGLERPLALQLIDWMGRTVSGDLGRSLVSGAPVWEEIRDQLGATLALAGAALGLALLLGPVFGALAGLRPGGLADRAGMAAAAAFRAVPNFVVGLLLMVGCTVLFGWLPVGDSRGWLSLLLPALTLGLGLAATSARIARDGVVAALRSPFFAFARMKGLSRAEAILRHVPRNAAVPLIAYLAVSFAFLIEGVVVVEEIFAWPGIGHALTHAIEGRDVPMIQGTALMLSLLLVLLNALTDLALLLVDPRRRA</sequence>
<gene>
    <name evidence="9" type="ORF">QR79_22485</name>
</gene>
<keyword evidence="5 7" id="KW-1133">Transmembrane helix</keyword>
<dbReference type="Pfam" id="PF19300">
    <property type="entry name" value="BPD_transp_1_N"/>
    <property type="match status" value="1"/>
</dbReference>
<keyword evidence="3" id="KW-1003">Cell membrane</keyword>
<feature type="domain" description="ABC transmembrane type-1" evidence="8">
    <location>
        <begin position="112"/>
        <end position="309"/>
    </location>
</feature>
<evidence type="ECO:0000256" key="1">
    <source>
        <dbReference type="ARBA" id="ARBA00004651"/>
    </source>
</evidence>
<dbReference type="Proteomes" id="UP000036471">
    <property type="component" value="Unassembled WGS sequence"/>
</dbReference>
<organism evidence="9 10">
    <name type="scientific">Methylobacterium indicum</name>
    <dbReference type="NCBI Taxonomy" id="1775910"/>
    <lineage>
        <taxon>Bacteria</taxon>
        <taxon>Pseudomonadati</taxon>
        <taxon>Pseudomonadota</taxon>
        <taxon>Alphaproteobacteria</taxon>
        <taxon>Hyphomicrobiales</taxon>
        <taxon>Methylobacteriaceae</taxon>
        <taxon>Methylobacterium</taxon>
    </lineage>
</organism>
<evidence type="ECO:0000256" key="5">
    <source>
        <dbReference type="ARBA" id="ARBA00022989"/>
    </source>
</evidence>
<dbReference type="PROSITE" id="PS50928">
    <property type="entry name" value="ABC_TM1"/>
    <property type="match status" value="1"/>
</dbReference>
<accession>A0ABR5H1B4</accession>
<evidence type="ECO:0000256" key="4">
    <source>
        <dbReference type="ARBA" id="ARBA00022692"/>
    </source>
</evidence>
<evidence type="ECO:0000313" key="10">
    <source>
        <dbReference type="Proteomes" id="UP000036471"/>
    </source>
</evidence>
<dbReference type="EMBL" id="JTHG01000232">
    <property type="protein sequence ID" value="KMO16792.1"/>
    <property type="molecule type" value="Genomic_DNA"/>
</dbReference>
<feature type="transmembrane region" description="Helical" evidence="7">
    <location>
        <begin position="112"/>
        <end position="137"/>
    </location>
</feature>
<evidence type="ECO:0000256" key="7">
    <source>
        <dbReference type="RuleBase" id="RU363032"/>
    </source>
</evidence>
<dbReference type="PANTHER" id="PTHR43163:SF6">
    <property type="entry name" value="DIPEPTIDE TRANSPORT SYSTEM PERMEASE PROTEIN DPPB-RELATED"/>
    <property type="match status" value="1"/>
</dbReference>
<feature type="transmembrane region" description="Helical" evidence="7">
    <location>
        <begin position="187"/>
        <end position="209"/>
    </location>
</feature>